<feature type="binding site" evidence="10">
    <location>
        <begin position="19"/>
        <end position="20"/>
    </location>
    <ligand>
        <name>D-ribulose 5-phosphate</name>
        <dbReference type="ChEBI" id="CHEBI:58121"/>
    </ligand>
</feature>
<accession>A0ABD7MQD7</accession>
<evidence type="ECO:0000313" key="11">
    <source>
        <dbReference type="EMBL" id="SQG49951.1"/>
    </source>
</evidence>
<dbReference type="FunFam" id="3.40.1400.10:FF:000002">
    <property type="entry name" value="Ribose-5-phosphate isomerase B"/>
    <property type="match status" value="1"/>
</dbReference>
<evidence type="ECO:0000256" key="4">
    <source>
        <dbReference type="ARBA" id="ARBA00011738"/>
    </source>
</evidence>
<dbReference type="Pfam" id="PF02502">
    <property type="entry name" value="LacAB_rpiB"/>
    <property type="match status" value="1"/>
</dbReference>
<dbReference type="EMBL" id="LS483400">
    <property type="protein sequence ID" value="SQG49951.1"/>
    <property type="molecule type" value="Genomic_DNA"/>
</dbReference>
<dbReference type="InterPro" id="IPR036569">
    <property type="entry name" value="RpiB_LacA_LacB_sf"/>
</dbReference>
<evidence type="ECO:0000256" key="5">
    <source>
        <dbReference type="ARBA" id="ARBA00011959"/>
    </source>
</evidence>
<dbReference type="GO" id="GO:0004751">
    <property type="term" value="F:ribose-5-phosphate isomerase activity"/>
    <property type="evidence" value="ECO:0007669"/>
    <property type="project" value="UniProtKB-EC"/>
</dbReference>
<protein>
    <recommendedName>
        <fullName evidence="6">Ribose-5-phosphate isomerase B</fullName>
        <ecNumber evidence="5">5.3.1.6</ecNumber>
    </recommendedName>
    <alternativeName>
        <fullName evidence="9">Phosphoriboisomerase B</fullName>
    </alternativeName>
</protein>
<gene>
    <name evidence="11" type="primary">rpi</name>
    <name evidence="11" type="ORF">NCTC7908_00179</name>
</gene>
<comment type="catalytic activity">
    <reaction evidence="1">
        <text>aldehydo-D-ribose 5-phosphate = D-ribulose 5-phosphate</text>
        <dbReference type="Rhea" id="RHEA:14657"/>
        <dbReference type="ChEBI" id="CHEBI:58121"/>
        <dbReference type="ChEBI" id="CHEBI:58273"/>
        <dbReference type="EC" id="5.3.1.6"/>
    </reaction>
</comment>
<evidence type="ECO:0000256" key="3">
    <source>
        <dbReference type="ARBA" id="ARBA00008754"/>
    </source>
</evidence>
<keyword evidence="8" id="KW-0119">Carbohydrate metabolism</keyword>
<dbReference type="PANTHER" id="PTHR30345:SF0">
    <property type="entry name" value="DNA DAMAGE-REPAIR_TOLERATION PROTEIN DRT102"/>
    <property type="match status" value="1"/>
</dbReference>
<dbReference type="SUPFAM" id="SSF89623">
    <property type="entry name" value="Ribose/Galactose isomerase RpiB/AlsB"/>
    <property type="match status" value="1"/>
</dbReference>
<dbReference type="InterPro" id="IPR003500">
    <property type="entry name" value="RpiB_LacA_LacB"/>
</dbReference>
<dbReference type="NCBIfam" id="NF004051">
    <property type="entry name" value="PRK05571.1"/>
    <property type="match status" value="1"/>
</dbReference>
<evidence type="ECO:0000256" key="7">
    <source>
        <dbReference type="ARBA" id="ARBA00023235"/>
    </source>
</evidence>
<dbReference type="Proteomes" id="UP000248741">
    <property type="component" value="Chromosome 1"/>
</dbReference>
<comment type="similarity">
    <text evidence="3">Belongs to the LacAB/RpiB family.</text>
</comment>
<dbReference type="PANTHER" id="PTHR30345">
    <property type="entry name" value="RIBOSE-5-PHOSPHATE ISOMERASE B"/>
    <property type="match status" value="1"/>
</dbReference>
<dbReference type="PIRSF" id="PIRSF005384">
    <property type="entry name" value="RpiB_LacA_B"/>
    <property type="match status" value="1"/>
</dbReference>
<feature type="binding site" evidence="10">
    <location>
        <position position="149"/>
    </location>
    <ligand>
        <name>D-ribulose 5-phosphate</name>
        <dbReference type="ChEBI" id="CHEBI:58121"/>
    </ligand>
</feature>
<name>A0ABD7MQD7_CORUL</name>
<dbReference type="InterPro" id="IPR011860">
    <property type="entry name" value="Rib-5-P_Isoase_Actino"/>
</dbReference>
<keyword evidence="7 11" id="KW-0413">Isomerase</keyword>
<evidence type="ECO:0000256" key="9">
    <source>
        <dbReference type="ARBA" id="ARBA00032117"/>
    </source>
</evidence>
<organism evidence="11 12">
    <name type="scientific">Corynebacterium ulcerans</name>
    <dbReference type="NCBI Taxonomy" id="65058"/>
    <lineage>
        <taxon>Bacteria</taxon>
        <taxon>Bacillati</taxon>
        <taxon>Actinomycetota</taxon>
        <taxon>Actinomycetes</taxon>
        <taxon>Mycobacteriales</taxon>
        <taxon>Corynebacteriaceae</taxon>
        <taxon>Corynebacterium</taxon>
    </lineage>
</organism>
<feature type="binding site" evidence="10">
    <location>
        <position position="145"/>
    </location>
    <ligand>
        <name>D-ribulose 5-phosphate</name>
        <dbReference type="ChEBI" id="CHEBI:58121"/>
    </ligand>
</feature>
<proteinExistence type="inferred from homology"/>
<dbReference type="Gene3D" id="3.40.1400.10">
    <property type="entry name" value="Sugar-phosphate isomerase, RpiB/LacA/LacB"/>
    <property type="match status" value="1"/>
</dbReference>
<feature type="binding site" evidence="10">
    <location>
        <position position="121"/>
    </location>
    <ligand>
        <name>D-ribulose 5-phosphate</name>
        <dbReference type="ChEBI" id="CHEBI:58121"/>
    </ligand>
</feature>
<evidence type="ECO:0000256" key="10">
    <source>
        <dbReference type="PIRSR" id="PIRSR005384-2"/>
    </source>
</evidence>
<feature type="binding site" evidence="10">
    <location>
        <begin position="78"/>
        <end position="82"/>
    </location>
    <ligand>
        <name>D-ribulose 5-phosphate</name>
        <dbReference type="ChEBI" id="CHEBI:58121"/>
    </ligand>
</feature>
<dbReference type="NCBIfam" id="TIGR00689">
    <property type="entry name" value="rpiB_lacA_lacB"/>
    <property type="match status" value="1"/>
</dbReference>
<feature type="binding site" evidence="10">
    <location>
        <position position="111"/>
    </location>
    <ligand>
        <name>D-ribulose 5-phosphate</name>
        <dbReference type="ChEBI" id="CHEBI:58121"/>
    </ligand>
</feature>
<evidence type="ECO:0000256" key="2">
    <source>
        <dbReference type="ARBA" id="ARBA00004988"/>
    </source>
</evidence>
<dbReference type="EC" id="5.3.1.6" evidence="5"/>
<reference evidence="11 12" key="1">
    <citation type="submission" date="2018-06" db="EMBL/GenBank/DDBJ databases">
        <authorList>
            <consortium name="Pathogen Informatics"/>
            <person name="Doyle S."/>
        </authorList>
    </citation>
    <scope>NUCLEOTIDE SEQUENCE [LARGE SCALE GENOMIC DNA]</scope>
    <source>
        <strain evidence="11 12">NCTC7908</strain>
    </source>
</reference>
<evidence type="ECO:0000256" key="6">
    <source>
        <dbReference type="ARBA" id="ARBA00014007"/>
    </source>
</evidence>
<sequence length="168" mass="18373">MGCGDAIHFETMRVYLGADHAGFEMKNIIAEHLKTKGHEVIDCGAHTYDAQDDYPAYCIEAASRVVNDPGSLGIVLGGSGNGEQIAANKVKGARCALAWSVETARLAREHNNAQLIGLGGRMHSEEEALQIVDAFIEQEWSKEERHQRRIDILSEYERTGIAPALPEA</sequence>
<evidence type="ECO:0000256" key="1">
    <source>
        <dbReference type="ARBA" id="ARBA00001713"/>
    </source>
</evidence>
<comment type="pathway">
    <text evidence="2">Carbohydrate degradation; pentose phosphate pathway; D-ribose 5-phosphate from D-ribulose 5-phosphate (non-oxidative stage): step 1/1.</text>
</comment>
<dbReference type="AlphaFoldDB" id="A0ABD7MQD7"/>
<comment type="subunit">
    <text evidence="4">Homodimer.</text>
</comment>
<evidence type="ECO:0000313" key="12">
    <source>
        <dbReference type="Proteomes" id="UP000248741"/>
    </source>
</evidence>
<dbReference type="NCBIfam" id="TIGR02133">
    <property type="entry name" value="RPI_actino"/>
    <property type="match status" value="1"/>
</dbReference>
<evidence type="ECO:0000256" key="8">
    <source>
        <dbReference type="ARBA" id="ARBA00023277"/>
    </source>
</evidence>